<dbReference type="PANTHER" id="PTHR12460">
    <property type="entry name" value="CYCLIN-DEPENDENT KINASE INHIBITOR-RELATED PROTEIN"/>
    <property type="match status" value="1"/>
</dbReference>
<feature type="compositionally biased region" description="Acidic residues" evidence="1">
    <location>
        <begin position="1042"/>
        <end position="1057"/>
    </location>
</feature>
<feature type="region of interest" description="Disordered" evidence="1">
    <location>
        <begin position="1029"/>
        <end position="1143"/>
    </location>
</feature>
<dbReference type="GO" id="GO:0000993">
    <property type="term" value="F:RNA polymerase II complex binding"/>
    <property type="evidence" value="ECO:0007669"/>
    <property type="project" value="TreeGrafter"/>
</dbReference>
<feature type="compositionally biased region" description="Low complexity" evidence="1">
    <location>
        <begin position="351"/>
        <end position="369"/>
    </location>
</feature>
<dbReference type="PANTHER" id="PTHR12460:SF0">
    <property type="entry name" value="CID DOMAIN-CONTAINING PROTEIN-RELATED"/>
    <property type="match status" value="1"/>
</dbReference>
<evidence type="ECO:0000256" key="1">
    <source>
        <dbReference type="SAM" id="MobiDB-lite"/>
    </source>
</evidence>
<keyword evidence="3" id="KW-1185">Reference proteome</keyword>
<feature type="compositionally biased region" description="Polar residues" evidence="1">
    <location>
        <begin position="113"/>
        <end position="124"/>
    </location>
</feature>
<organism evidence="2 3">
    <name type="scientific">Anopheles atroparvus</name>
    <name type="common">European mosquito</name>
    <dbReference type="NCBI Taxonomy" id="41427"/>
    <lineage>
        <taxon>Eukaryota</taxon>
        <taxon>Metazoa</taxon>
        <taxon>Ecdysozoa</taxon>
        <taxon>Arthropoda</taxon>
        <taxon>Hexapoda</taxon>
        <taxon>Insecta</taxon>
        <taxon>Pterygota</taxon>
        <taxon>Neoptera</taxon>
        <taxon>Endopterygota</taxon>
        <taxon>Diptera</taxon>
        <taxon>Nematocera</taxon>
        <taxon>Culicoidea</taxon>
        <taxon>Culicidae</taxon>
        <taxon>Anophelinae</taxon>
        <taxon>Anopheles</taxon>
    </lineage>
</organism>
<accession>A0AAG5CUY8</accession>
<dbReference type="Proteomes" id="UP000075880">
    <property type="component" value="Unassembled WGS sequence"/>
</dbReference>
<feature type="compositionally biased region" description="Basic and acidic residues" evidence="1">
    <location>
        <begin position="319"/>
        <end position="328"/>
    </location>
</feature>
<dbReference type="SUPFAM" id="SSF81995">
    <property type="entry name" value="beta-sandwich domain of Sec23/24"/>
    <property type="match status" value="1"/>
</dbReference>
<name>A0AAG5CUY8_ANOAO</name>
<feature type="compositionally biased region" description="Polar residues" evidence="1">
    <location>
        <begin position="1216"/>
        <end position="1227"/>
    </location>
</feature>
<feature type="region of interest" description="Disordered" evidence="1">
    <location>
        <begin position="562"/>
        <end position="679"/>
    </location>
</feature>
<sequence>MESDRQNDDEVIAPGDNVAHSKLELEIENHVLSTTVKLSDGSDGPVFSRIPRNKDLLFGYSCHICGVVCLHGERMLQIHMAGRKHQARLNVAVFDAEQYRAALVVKAEKKGSATGTNAASSDNVDSAGAPDQAGNEQSSSLKAVARLQNVLDGYRDGPLVGLEYIVELSDGNSCNDPVYSCTLCSINDNNEGDITTHLINLQHRLKFLQKHYPTVQNVLAPYRHSKTERGEQVFCRVVQTVCEAIEDHHGRLTPHVYDRGDFERNRVKFIQEIAFGSHFDERTGKKFVEVIDHKVLEDLAGAEDRSDQGQGQGQGQGKGQEKEKEKGKGKGKGQGSGQPKRYRNRNERGSLDSISSISSANSVLSISSSGDNKEPERGRKRSPLNGRRPVADEPYVISGNRVDYRQGEGYNDRGRSGLASCIDTSRNTQILPTPRELSLQSAAIAHERYKWEKYRCSLELAVTQLTKKLKEYEKSPEKHPLYSEEWKKFWNRRYKELQLEKKDPQKHNFKPEWIEFWTKRMQELHEEEVERKKLEIRAKLQLPAEGEERTEELREQYAVRVPPNSVKRSRSIEHKNDAPPTTTVLIDVNSDEEEDDYYKGGQPMPGRGRGGRTARRTADWERSRHRSASRSHRSRSPISDDAMDGFSRVPSSSRYHGPPMDREPRPSRSSEGRAPPEQVDYDSWARNYYGPNKKVFVRTEFDSDNVPLNFIAVCRLLTAFEEYLGSLGPKVIDLMAKALALEKVKANSADDLLLNEDNCMLLETVKEKLKGHMMAETIDPPKMAPIKKAVRNIARLLHEASKLEPVNKPAEEELSRDSLSFSEVNTPVAPMAPSVSGLDKIAIAEQLAKALVAQGKVDFTTEELEQLINVYIAMEKMSRERNTTISTKIYLAALPPTAVAATASAAAVTAVAPAPVEPKEVPPKGLDRARMELPGHRRPEKNDFRLASGGTGSGPKGRELTNPPAIASSSSSSGMLENLSDSDLQTLLQSFKELSSEEQMHLISYLRKLERTEPERVDRLRRYVDFDSLNGRSGREYGRDQSEDDSRDYGDNDDDRDFETTFRASSGASNAGRNQQQKAVSINHQQKFVQNQQHQQQQQQQQQQQPQQQQKPQQQKPQQQQMANRQKEQQQQKGGNKLIVDSEDEDDYSYDDILRAASKNVSSVTHQSKSSVDLHDTSSNQSHRGNANEPAGSSTTATSLHDTQNLIANLMESLQKSVSDANSSTTGGPRAGGSRESGMDYTNPITTIGTLAGVGRSAASNASATGSGAASYYPAQASQLQPRAQAPQALQQASSTMALQPLGLYGAPQGPPLGQQPMMQSQGSTMGQSQGMGQMQQQQSFGQPFMYQAQMFGTNGQSQSQQQYSNYGNFGYY</sequence>
<reference evidence="2" key="1">
    <citation type="submission" date="2024-04" db="UniProtKB">
        <authorList>
            <consortium name="EnsemblMetazoa"/>
        </authorList>
    </citation>
    <scope>IDENTIFICATION</scope>
    <source>
        <strain evidence="2">EBRO</strain>
    </source>
</reference>
<dbReference type="Gene3D" id="3.30.160.60">
    <property type="entry name" value="Classic Zinc Finger"/>
    <property type="match status" value="1"/>
</dbReference>
<feature type="compositionally biased region" description="Low complexity" evidence="1">
    <location>
        <begin position="968"/>
        <end position="977"/>
    </location>
</feature>
<evidence type="ECO:0000313" key="3">
    <source>
        <dbReference type="Proteomes" id="UP000075880"/>
    </source>
</evidence>
<feature type="compositionally biased region" description="Basic and acidic residues" evidence="1">
    <location>
        <begin position="659"/>
        <end position="671"/>
    </location>
</feature>
<proteinExistence type="predicted"/>
<feature type="compositionally biased region" description="Basic residues" evidence="1">
    <location>
        <begin position="623"/>
        <end position="635"/>
    </location>
</feature>
<dbReference type="EnsemblMetazoa" id="ENSAATROPT002443">
    <property type="protein sequence ID" value="ENSAATROPP002343"/>
    <property type="gene ID" value="ENSAATROPG001923"/>
</dbReference>
<feature type="compositionally biased region" description="Low complexity" evidence="1">
    <location>
        <begin position="1085"/>
        <end position="1124"/>
    </location>
</feature>
<feature type="region of interest" description="Disordered" evidence="1">
    <location>
        <begin position="1159"/>
        <end position="1198"/>
    </location>
</feature>
<feature type="region of interest" description="Disordered" evidence="1">
    <location>
        <begin position="112"/>
        <end position="137"/>
    </location>
</feature>
<feature type="region of interest" description="Disordered" evidence="1">
    <location>
        <begin position="1216"/>
        <end position="1244"/>
    </location>
</feature>
<protein>
    <recommendedName>
        <fullName evidence="4">Matrin-type domain-containing protein</fullName>
    </recommendedName>
</protein>
<feature type="region of interest" description="Disordered" evidence="1">
    <location>
        <begin position="916"/>
        <end position="977"/>
    </location>
</feature>
<feature type="compositionally biased region" description="Polar residues" evidence="1">
    <location>
        <begin position="1062"/>
        <end position="1084"/>
    </location>
</feature>
<evidence type="ECO:0008006" key="4">
    <source>
        <dbReference type="Google" id="ProtNLM"/>
    </source>
</evidence>
<feature type="region of interest" description="Disordered" evidence="1">
    <location>
        <begin position="302"/>
        <end position="394"/>
    </location>
</feature>
<feature type="compositionally biased region" description="Basic and acidic residues" evidence="1">
    <location>
        <begin position="917"/>
        <end position="944"/>
    </location>
</feature>
<dbReference type="GO" id="GO:0031124">
    <property type="term" value="P:mRNA 3'-end processing"/>
    <property type="evidence" value="ECO:0007669"/>
    <property type="project" value="TreeGrafter"/>
</dbReference>
<evidence type="ECO:0000313" key="2">
    <source>
        <dbReference type="EnsemblMetazoa" id="ENSAATROPP002343"/>
    </source>
</evidence>